<proteinExistence type="predicted"/>
<dbReference type="RefSeq" id="WP_183577614.1">
    <property type="nucleotide sequence ID" value="NZ_JACHXJ010000001.1"/>
</dbReference>
<dbReference type="PANTHER" id="PTHR43777">
    <property type="entry name" value="MOLYBDENUM COFACTOR CYTIDYLYLTRANSFERASE"/>
    <property type="match status" value="1"/>
</dbReference>
<sequence>MKQHSIHAIYLAAGQSSRMGTSKLALPLGGNCAWQSRSLIRLQGDEGARQLIRHGRPGISIPFGSPDLFLDVDTPEDYGLLRDKENADSPPKS</sequence>
<evidence type="ECO:0000313" key="1">
    <source>
        <dbReference type="EMBL" id="MBB3125658.1"/>
    </source>
</evidence>
<comment type="caution">
    <text evidence="1">The sequence shown here is derived from an EMBL/GenBank/DDBJ whole genome shotgun (WGS) entry which is preliminary data.</text>
</comment>
<keyword evidence="1" id="KW-0548">Nucleotidyltransferase</keyword>
<dbReference type="AlphaFoldDB" id="A0A839TJT9"/>
<evidence type="ECO:0000313" key="2">
    <source>
        <dbReference type="Proteomes" id="UP000517523"/>
    </source>
</evidence>
<dbReference type="Gene3D" id="3.90.550.10">
    <property type="entry name" value="Spore Coat Polysaccharide Biosynthesis Protein SpsA, Chain A"/>
    <property type="match status" value="2"/>
</dbReference>
<dbReference type="GO" id="GO:0016779">
    <property type="term" value="F:nucleotidyltransferase activity"/>
    <property type="evidence" value="ECO:0007669"/>
    <property type="project" value="UniProtKB-KW"/>
</dbReference>
<organism evidence="1 2">
    <name type="scientific">Paenibacillus rhizosphaerae</name>
    <dbReference type="NCBI Taxonomy" id="297318"/>
    <lineage>
        <taxon>Bacteria</taxon>
        <taxon>Bacillati</taxon>
        <taxon>Bacillota</taxon>
        <taxon>Bacilli</taxon>
        <taxon>Bacillales</taxon>
        <taxon>Paenibacillaceae</taxon>
        <taxon>Paenibacillus</taxon>
    </lineage>
</organism>
<accession>A0A839TJT9</accession>
<protein>
    <submittedName>
        <fullName evidence="1">CTP:molybdopterin cytidylyltransferase MocA</fullName>
    </submittedName>
</protein>
<dbReference type="EMBL" id="JACHXJ010000001">
    <property type="protein sequence ID" value="MBB3125658.1"/>
    <property type="molecule type" value="Genomic_DNA"/>
</dbReference>
<dbReference type="Proteomes" id="UP000517523">
    <property type="component" value="Unassembled WGS sequence"/>
</dbReference>
<reference evidence="1 2" key="1">
    <citation type="submission" date="2020-08" db="EMBL/GenBank/DDBJ databases">
        <title>Genomic Encyclopedia of Type Strains, Phase III (KMG-III): the genomes of soil and plant-associated and newly described type strains.</title>
        <authorList>
            <person name="Whitman W."/>
        </authorList>
    </citation>
    <scope>NUCLEOTIDE SEQUENCE [LARGE SCALE GENOMIC DNA]</scope>
    <source>
        <strain evidence="1 2">CECT 5831</strain>
    </source>
</reference>
<keyword evidence="1" id="KW-0808">Transferase</keyword>
<name>A0A839TJT9_9BACL</name>
<dbReference type="PANTHER" id="PTHR43777:SF1">
    <property type="entry name" value="MOLYBDENUM COFACTOR CYTIDYLYLTRANSFERASE"/>
    <property type="match status" value="1"/>
</dbReference>
<dbReference type="InterPro" id="IPR029044">
    <property type="entry name" value="Nucleotide-diphossugar_trans"/>
</dbReference>
<gene>
    <name evidence="1" type="ORF">FHS19_000312</name>
</gene>